<dbReference type="SUPFAM" id="SSF51735">
    <property type="entry name" value="NAD(P)-binding Rossmann-fold domains"/>
    <property type="match status" value="1"/>
</dbReference>
<dbReference type="RefSeq" id="WP_054589353.1">
    <property type="nucleotide sequence ID" value="NZ_CP012700.1"/>
</dbReference>
<dbReference type="PATRIC" id="fig|33050.5.peg.3866"/>
<organism evidence="2 3">
    <name type="scientific">Sphingopyxis macrogoltabida</name>
    <name type="common">Sphingomonas macrogoltabidus</name>
    <dbReference type="NCBI Taxonomy" id="33050"/>
    <lineage>
        <taxon>Bacteria</taxon>
        <taxon>Pseudomonadati</taxon>
        <taxon>Pseudomonadota</taxon>
        <taxon>Alphaproteobacteria</taxon>
        <taxon>Sphingomonadales</taxon>
        <taxon>Sphingomonadaceae</taxon>
        <taxon>Sphingopyxis</taxon>
    </lineage>
</organism>
<dbReference type="Gene3D" id="3.40.50.720">
    <property type="entry name" value="NAD(P)-binding Rossmann-like Domain"/>
    <property type="match status" value="1"/>
</dbReference>
<dbReference type="EMBL" id="CP012700">
    <property type="protein sequence ID" value="ALH82290.1"/>
    <property type="molecule type" value="Genomic_DNA"/>
</dbReference>
<reference evidence="2 3" key="1">
    <citation type="journal article" date="2015" name="Genome Announc.">
        <title>Complete Genome Sequence of Polypropylene Glycol- and Polyethylene Glycol-Degrading Sphingopyxis macrogoltabida Strain EY-1.</title>
        <authorList>
            <person name="Ohtsubo Y."/>
            <person name="Nagata Y."/>
            <person name="Numata M."/>
            <person name="Tsuchikane K."/>
            <person name="Hosoyama A."/>
            <person name="Yamazoe A."/>
            <person name="Tsuda M."/>
            <person name="Fujita N."/>
            <person name="Kawai F."/>
        </authorList>
    </citation>
    <scope>NUCLEOTIDE SEQUENCE [LARGE SCALE GENOMIC DNA]</scope>
    <source>
        <strain evidence="2 3">EY-1</strain>
    </source>
</reference>
<dbReference type="AlphaFoldDB" id="A0A0N9UA87"/>
<protein>
    <recommendedName>
        <fullName evidence="1">NAD-dependent epimerase/dehydratase domain-containing protein</fullName>
    </recommendedName>
</protein>
<dbReference type="InterPro" id="IPR001509">
    <property type="entry name" value="Epimerase_deHydtase"/>
</dbReference>
<evidence type="ECO:0000313" key="3">
    <source>
        <dbReference type="Proteomes" id="UP000058074"/>
    </source>
</evidence>
<dbReference type="Proteomes" id="UP000058074">
    <property type="component" value="Chromosome"/>
</dbReference>
<evidence type="ECO:0000313" key="2">
    <source>
        <dbReference type="EMBL" id="ALH82290.1"/>
    </source>
</evidence>
<dbReference type="InterPro" id="IPR036291">
    <property type="entry name" value="NAD(P)-bd_dom_sf"/>
</dbReference>
<accession>A0A0N9UA87</accession>
<gene>
    <name evidence="2" type="ORF">AN936_18625</name>
</gene>
<dbReference type="InterPro" id="IPR050177">
    <property type="entry name" value="Lipid_A_modif_metabolic_enz"/>
</dbReference>
<dbReference type="PANTHER" id="PTHR43245">
    <property type="entry name" value="BIFUNCTIONAL POLYMYXIN RESISTANCE PROTEIN ARNA"/>
    <property type="match status" value="1"/>
</dbReference>
<sequence>MRTIAITGAAGFIGRSLVTDWQAKANLRPIVRHAAGETGRVAIGDIGPQTDWAAALEGVDAVVHCAGRAHVLDESEADPLARYRQVNRDGTLHLAHSAAKAGVRRIVFLSSVGVMGKQKPTDRPFSAFDTPAPVQDYARSKWEAEQGLAELSQQSGLETVIVRPPLVYGPGAPANFQRLLRVVDRGIPLPLGLVHAKRSFVGISNLSEMLWACVESPNAKSGTFMVSDGEDLSTANLIRRIAHYMGKRPLLLPVPLWTLRLGGRLLARTDDVERLLSPLRVAIDHSCDTLGWSPRTSVDREIENCVAAFAGGYQ</sequence>
<dbReference type="Pfam" id="PF01370">
    <property type="entry name" value="Epimerase"/>
    <property type="match status" value="1"/>
</dbReference>
<dbReference type="KEGG" id="smag:AN936_18625"/>
<evidence type="ECO:0000259" key="1">
    <source>
        <dbReference type="Pfam" id="PF01370"/>
    </source>
</evidence>
<dbReference type="OrthoDB" id="9814124at2"/>
<proteinExistence type="predicted"/>
<dbReference type="PANTHER" id="PTHR43245:SF58">
    <property type="entry name" value="BLL5923 PROTEIN"/>
    <property type="match status" value="1"/>
</dbReference>
<feature type="domain" description="NAD-dependent epimerase/dehydratase" evidence="1">
    <location>
        <begin position="4"/>
        <end position="220"/>
    </location>
</feature>
<name>A0A0N9UA87_SPHMC</name>